<keyword evidence="1" id="KW-0479">Metal-binding</keyword>
<gene>
    <name evidence="4" type="ORF">KUF71_018586</name>
</gene>
<evidence type="ECO:0000256" key="1">
    <source>
        <dbReference type="PROSITE-ProRule" id="PRU00325"/>
    </source>
</evidence>
<reference evidence="4" key="2">
    <citation type="journal article" date="2023" name="BMC Genomics">
        <title>Pest status, molecular evolution, and epigenetic factors derived from the genome assembly of Frankliniella fusca, a thysanopteran phytovirus vector.</title>
        <authorList>
            <person name="Catto M.A."/>
            <person name="Labadie P.E."/>
            <person name="Jacobson A.L."/>
            <person name="Kennedy G.G."/>
            <person name="Srinivasan R."/>
            <person name="Hunt B.G."/>
        </authorList>
    </citation>
    <scope>NUCLEOTIDE SEQUENCE</scope>
    <source>
        <strain evidence="4">PL_HMW_Pooled</strain>
    </source>
</reference>
<feature type="region of interest" description="Disordered" evidence="2">
    <location>
        <begin position="275"/>
        <end position="298"/>
    </location>
</feature>
<evidence type="ECO:0000313" key="4">
    <source>
        <dbReference type="EMBL" id="KAK3907949.1"/>
    </source>
</evidence>
<name>A0AAE1GS30_9NEOP</name>
<keyword evidence="1" id="KW-0863">Zinc-finger</keyword>
<dbReference type="AlphaFoldDB" id="A0AAE1GS30"/>
<keyword evidence="5" id="KW-1185">Reference proteome</keyword>
<dbReference type="GO" id="GO:0008270">
    <property type="term" value="F:zinc ion binding"/>
    <property type="evidence" value="ECO:0007669"/>
    <property type="project" value="UniProtKB-KW"/>
</dbReference>
<dbReference type="PANTHER" id="PTHR35385">
    <property type="entry name" value="PROTEIN B, PUTATIVE-RELATED-RELATED"/>
    <property type="match status" value="1"/>
</dbReference>
<evidence type="ECO:0000259" key="3">
    <source>
        <dbReference type="PROSITE" id="PS50966"/>
    </source>
</evidence>
<comment type="caution">
    <text evidence="4">The sequence shown here is derived from an EMBL/GenBank/DDBJ whole genome shotgun (WGS) entry which is preliminary data.</text>
</comment>
<protein>
    <submittedName>
        <fullName evidence="4">Leucine--tRNA ligase</fullName>
    </submittedName>
</protein>
<dbReference type="EMBL" id="JAHWGI010000026">
    <property type="protein sequence ID" value="KAK3907949.1"/>
    <property type="molecule type" value="Genomic_DNA"/>
</dbReference>
<feature type="compositionally biased region" description="Low complexity" evidence="2">
    <location>
        <begin position="275"/>
        <end position="286"/>
    </location>
</feature>
<dbReference type="PANTHER" id="PTHR35385:SF2">
    <property type="entry name" value="PROTEIN B, PUTATIVE-RELATED"/>
    <property type="match status" value="1"/>
</dbReference>
<feature type="region of interest" description="Disordered" evidence="2">
    <location>
        <begin position="1044"/>
        <end position="1063"/>
    </location>
</feature>
<sequence length="1108" mass="125257">MSCQNDYHKTKVHHLRSSFEALLPFLRFVPKLARKTKPSSVVSPRKRRALNENAAPNFVAASSSSPIKRRPLQQLNPPVLSFQRNLQPANKTDSQIVRQSTSNYDVPRILVSRNGLLSTSSLVNSATTARPTSQIIVWKSTSKNDVTKIHLVPSNSQSVSQQHSTPNFVNSVTTATSTSQVVKQSKLKNDVAKILVSRNIPSVVQQRSTCNPVNSVIPRPNKHYSVVRNCTGDYVSLPPLPHHPSTAIAHSSPAILDFHKRAEEISKVVDTLPSSNFRPSSSSRKSLSLKKKTTTTITPSAADQGDALLHNKEISLDNVISNTAEQAEAFFKEKSVDEILRDSLPVNYDHHIVSVEPYQKQPNDLFDQSSMFTAEVRVNLKSKSEALQWLEDYKTSSYTDWNVRRTYPVDTKSKDKLLKQFPCVIIIHHCHNHPIVACDALRHRKPSTSVKEIFRDMFRKGHSPSSALHTHQYDLQLANPTTYFEDLADGAKCPNVQWCYYQYKKMFQQEYGDPNGLAMLESLRSFVDKYNTDCGSVCAKVETFENSDIVVVLCSPLMKRVHEYLKSSGEMVFLDSGGMMDRQNSRVFTFLSPSVAGALPTGMIITSSESEEVLTFGMKLLLTILPSCAFYGRGAQGPVVAMTDDSCAERNSLRNTFPGIILLLCLFHILSAFWRYVWDSKHQVDPKDKEEIFFLFKNWCMAERKEDFMKLYEELVADPRISANKFLKTHIEDLCKRSSEWALCFRKDIMIRGNNTDNYSEAAIRRFKEDILNRVRAYSLTQLFDFFTTRLEAYFERRIAAVLNNRQENYWRSKHYIKPSKLEHLLCLQTPRQNMFVVRNCEKKTEYIVDTELELCTCFVGKNGAPCKHQCAVVLQFNLTSTQFLPFGDAEAKHVLHKIMSTTGPRSGWYAPLKSGPGTSNYEEVNEGNIDYNSTPQCVDATNDVAASSSAEPDLEAQAQALDALDAIYDCIKKGLIDKPDVYTPAVQKFSELFNKAKGLSENALLSSMHMFGRESLGMRTLHGRYIKVNTAATIRRKYAAMSGRKCTNQGRPGKASRSKEHGYCHVSKVKKAAWERVPPKSTALPHNLSQRIRHTSQQIFKLSKKKK</sequence>
<accession>A0AAE1GS30</accession>
<feature type="domain" description="SWIM-type" evidence="3">
    <location>
        <begin position="847"/>
        <end position="878"/>
    </location>
</feature>
<dbReference type="PROSITE" id="PS50966">
    <property type="entry name" value="ZF_SWIM"/>
    <property type="match status" value="1"/>
</dbReference>
<evidence type="ECO:0000256" key="2">
    <source>
        <dbReference type="SAM" id="MobiDB-lite"/>
    </source>
</evidence>
<evidence type="ECO:0000313" key="5">
    <source>
        <dbReference type="Proteomes" id="UP001219518"/>
    </source>
</evidence>
<reference evidence="4" key="1">
    <citation type="submission" date="2021-07" db="EMBL/GenBank/DDBJ databases">
        <authorList>
            <person name="Catto M.A."/>
            <person name="Jacobson A."/>
            <person name="Kennedy G."/>
            <person name="Labadie P."/>
            <person name="Hunt B.G."/>
            <person name="Srinivasan R."/>
        </authorList>
    </citation>
    <scope>NUCLEOTIDE SEQUENCE</scope>
    <source>
        <strain evidence="4">PL_HMW_Pooled</strain>
        <tissue evidence="4">Head</tissue>
    </source>
</reference>
<dbReference type="InterPro" id="IPR007527">
    <property type="entry name" value="Znf_SWIM"/>
</dbReference>
<keyword evidence="4" id="KW-0436">Ligase</keyword>
<proteinExistence type="predicted"/>
<keyword evidence="1" id="KW-0862">Zinc</keyword>
<dbReference type="Proteomes" id="UP001219518">
    <property type="component" value="Unassembled WGS sequence"/>
</dbReference>
<dbReference type="GO" id="GO:0016874">
    <property type="term" value="F:ligase activity"/>
    <property type="evidence" value="ECO:0007669"/>
    <property type="project" value="UniProtKB-KW"/>
</dbReference>
<organism evidence="4 5">
    <name type="scientific">Frankliniella fusca</name>
    <dbReference type="NCBI Taxonomy" id="407009"/>
    <lineage>
        <taxon>Eukaryota</taxon>
        <taxon>Metazoa</taxon>
        <taxon>Ecdysozoa</taxon>
        <taxon>Arthropoda</taxon>
        <taxon>Hexapoda</taxon>
        <taxon>Insecta</taxon>
        <taxon>Pterygota</taxon>
        <taxon>Neoptera</taxon>
        <taxon>Paraneoptera</taxon>
        <taxon>Thysanoptera</taxon>
        <taxon>Terebrantia</taxon>
        <taxon>Thripoidea</taxon>
        <taxon>Thripidae</taxon>
        <taxon>Frankliniella</taxon>
    </lineage>
</organism>